<evidence type="ECO:0000313" key="3">
    <source>
        <dbReference type="Proteomes" id="UP001600165"/>
    </source>
</evidence>
<sequence>MLRSGLIEKFVLRRRVRFPLQRSSAEEGLTLIECLVAIIIIGLTVGAVTPALVISVASRVQSQKAAQALEIAQSEIDQVRTLIERGDYSLAQLDASAPFVLATGAISYSTAAQVPVPTDEVESLADYYADPSYTKTKEVDYDGDGTPDYAAQVFRIANDVSASTAFTMGVRVYDYDAAENVDGLNTDSTATARLGVTGSQGERDRLPLASLYTSIVRGEESNSLCNYIEYLTNSTPSTTYNCN</sequence>
<dbReference type="InterPro" id="IPR045584">
    <property type="entry name" value="Pilin-like"/>
</dbReference>
<gene>
    <name evidence="2" type="ORF">ACFVKH_09635</name>
</gene>
<keyword evidence="1" id="KW-0812">Transmembrane</keyword>
<dbReference type="Proteomes" id="UP001600165">
    <property type="component" value="Unassembled WGS sequence"/>
</dbReference>
<dbReference type="NCBIfam" id="TIGR02532">
    <property type="entry name" value="IV_pilin_GFxxxE"/>
    <property type="match status" value="1"/>
</dbReference>
<dbReference type="EMBL" id="JBHZOL010000066">
    <property type="protein sequence ID" value="MFE4106538.1"/>
    <property type="molecule type" value="Genomic_DNA"/>
</dbReference>
<reference evidence="2 3" key="1">
    <citation type="submission" date="2024-10" db="EMBL/GenBank/DDBJ databases">
        <authorList>
            <person name="Ratan Roy A."/>
            <person name="Morales Sandoval P.H."/>
            <person name="De Los Santos Villalobos S."/>
            <person name="Chakraborty S."/>
            <person name="Mukherjee J."/>
        </authorList>
    </citation>
    <scope>NUCLEOTIDE SEQUENCE [LARGE SCALE GENOMIC DNA]</scope>
    <source>
        <strain evidence="2 3">S1</strain>
    </source>
</reference>
<evidence type="ECO:0000313" key="2">
    <source>
        <dbReference type="EMBL" id="MFE4106538.1"/>
    </source>
</evidence>
<organism evidence="2 3">
    <name type="scientific">Almyronema epifaneia S1</name>
    <dbReference type="NCBI Taxonomy" id="2991925"/>
    <lineage>
        <taxon>Bacteria</taxon>
        <taxon>Bacillati</taxon>
        <taxon>Cyanobacteriota</taxon>
        <taxon>Cyanophyceae</taxon>
        <taxon>Nodosilineales</taxon>
        <taxon>Nodosilineaceae</taxon>
        <taxon>Almyronema</taxon>
        <taxon>Almyronema epifaneia</taxon>
    </lineage>
</organism>
<evidence type="ECO:0000256" key="1">
    <source>
        <dbReference type="SAM" id="Phobius"/>
    </source>
</evidence>
<feature type="transmembrane region" description="Helical" evidence="1">
    <location>
        <begin position="29"/>
        <end position="54"/>
    </location>
</feature>
<proteinExistence type="predicted"/>
<comment type="caution">
    <text evidence="2">The sequence shown here is derived from an EMBL/GenBank/DDBJ whole genome shotgun (WGS) entry which is preliminary data.</text>
</comment>
<dbReference type="InterPro" id="IPR012902">
    <property type="entry name" value="N_methyl_site"/>
</dbReference>
<name>A0ABW6IEC1_9CYAN</name>
<keyword evidence="1" id="KW-1133">Transmembrane helix</keyword>
<accession>A0ABW6IEC1</accession>
<keyword evidence="3" id="KW-1185">Reference proteome</keyword>
<dbReference type="SUPFAM" id="SSF54523">
    <property type="entry name" value="Pili subunits"/>
    <property type="match status" value="1"/>
</dbReference>
<dbReference type="RefSeq" id="WP_377964386.1">
    <property type="nucleotide sequence ID" value="NZ_JBHZOL010000066.1"/>
</dbReference>
<protein>
    <submittedName>
        <fullName evidence="2">Type II secretion system protein</fullName>
    </submittedName>
</protein>
<keyword evidence="1" id="KW-0472">Membrane</keyword>